<evidence type="ECO:0000313" key="2">
    <source>
        <dbReference type="Proteomes" id="UP001497472"/>
    </source>
</evidence>
<sequence>MDRTRRGARAPRRALGSRAARLHFTLRGARSMPRAIGALWIVWCGSGYALPQWQIISRLPVLIRCDREFVMDPIEVVAIYEALEEERRRKRKYWVHSLNTLRLEIGQFHTLHMQLRLNPHIAFEYYRMSIQ</sequence>
<proteinExistence type="predicted"/>
<gene>
    <name evidence="1" type="ORF">LNINA_LOCUS13301</name>
</gene>
<organism evidence="1 2">
    <name type="scientific">Leptosia nina</name>
    <dbReference type="NCBI Taxonomy" id="320188"/>
    <lineage>
        <taxon>Eukaryota</taxon>
        <taxon>Metazoa</taxon>
        <taxon>Ecdysozoa</taxon>
        <taxon>Arthropoda</taxon>
        <taxon>Hexapoda</taxon>
        <taxon>Insecta</taxon>
        <taxon>Pterygota</taxon>
        <taxon>Neoptera</taxon>
        <taxon>Endopterygota</taxon>
        <taxon>Lepidoptera</taxon>
        <taxon>Glossata</taxon>
        <taxon>Ditrysia</taxon>
        <taxon>Papilionoidea</taxon>
        <taxon>Pieridae</taxon>
        <taxon>Pierinae</taxon>
        <taxon>Leptosia</taxon>
    </lineage>
</organism>
<reference evidence="1 2" key="1">
    <citation type="submission" date="2023-11" db="EMBL/GenBank/DDBJ databases">
        <authorList>
            <person name="Okamura Y."/>
        </authorList>
    </citation>
    <scope>NUCLEOTIDE SEQUENCE [LARGE SCALE GENOMIC DNA]</scope>
</reference>
<keyword evidence="2" id="KW-1185">Reference proteome</keyword>
<comment type="caution">
    <text evidence="1">The sequence shown here is derived from an EMBL/GenBank/DDBJ whole genome shotgun (WGS) entry which is preliminary data.</text>
</comment>
<evidence type="ECO:0000313" key="1">
    <source>
        <dbReference type="EMBL" id="CAK1554380.1"/>
    </source>
</evidence>
<dbReference type="AlphaFoldDB" id="A0AAV1JXW6"/>
<dbReference type="EMBL" id="CAVLEF010000278">
    <property type="protein sequence ID" value="CAK1554380.1"/>
    <property type="molecule type" value="Genomic_DNA"/>
</dbReference>
<dbReference type="Proteomes" id="UP001497472">
    <property type="component" value="Unassembled WGS sequence"/>
</dbReference>
<protein>
    <submittedName>
        <fullName evidence="1">Uncharacterized protein</fullName>
    </submittedName>
</protein>
<accession>A0AAV1JXW6</accession>
<name>A0AAV1JXW6_9NEOP</name>